<dbReference type="AlphaFoldDB" id="A0A1V9FUR6"/>
<dbReference type="PANTHER" id="PTHR37167">
    <property type="entry name" value="1,4-DIHYDROXY-6-NAPHTOATE SYNTHASE"/>
    <property type="match status" value="1"/>
</dbReference>
<dbReference type="GO" id="GO:0016830">
    <property type="term" value="F:carbon-carbon lyase activity"/>
    <property type="evidence" value="ECO:0007669"/>
    <property type="project" value="UniProtKB-UniRule"/>
</dbReference>
<name>A0A1V9FUR6_9BACT</name>
<comment type="similarity">
    <text evidence="4">Belongs to the MqnA/MqnD family. MqnD subfamily.</text>
</comment>
<keyword evidence="2 4" id="KW-0474">Menaquinone biosynthesis</keyword>
<gene>
    <name evidence="4" type="primary">mqnD</name>
    <name evidence="5" type="ORF">A3860_29530</name>
</gene>
<dbReference type="OrthoDB" id="9809439at2"/>
<evidence type="ECO:0000256" key="3">
    <source>
        <dbReference type="ARBA" id="ARBA00023239"/>
    </source>
</evidence>
<comment type="caution">
    <text evidence="5">The sequence shown here is derived from an EMBL/GenBank/DDBJ whole genome shotgun (WGS) entry which is preliminary data.</text>
</comment>
<comment type="catalytic activity">
    <reaction evidence="4">
        <text>cyclic dehypoxanthinylfutalosinate = 1,4-dihydroxy-6-naphthoate + dihydroxyacetone</text>
        <dbReference type="Rhea" id="RHEA:33087"/>
        <dbReference type="ChEBI" id="CHEBI:16016"/>
        <dbReference type="ChEBI" id="CHEBI:64254"/>
        <dbReference type="ChEBI" id="CHEBI:64270"/>
        <dbReference type="EC" id="4.1.99.29"/>
    </reaction>
</comment>
<dbReference type="RefSeq" id="WP_081149703.1">
    <property type="nucleotide sequence ID" value="NZ_LVYD01000052.1"/>
</dbReference>
<dbReference type="SUPFAM" id="SSF53850">
    <property type="entry name" value="Periplasmic binding protein-like II"/>
    <property type="match status" value="1"/>
</dbReference>
<dbReference type="Pfam" id="PF02621">
    <property type="entry name" value="VitK2_biosynth"/>
    <property type="match status" value="1"/>
</dbReference>
<dbReference type="EMBL" id="LVYD01000052">
    <property type="protein sequence ID" value="OQP62095.1"/>
    <property type="molecule type" value="Genomic_DNA"/>
</dbReference>
<comment type="pathway">
    <text evidence="1 4">Quinol/quinone metabolism; menaquinone biosynthesis.</text>
</comment>
<accession>A0A1V9FUR6</accession>
<reference evidence="5 6" key="1">
    <citation type="submission" date="2016-03" db="EMBL/GenBank/DDBJ databases">
        <title>Niastella vici sp. nov., isolated from farmland soil.</title>
        <authorList>
            <person name="Chen L."/>
            <person name="Wang D."/>
            <person name="Yang S."/>
            <person name="Wang G."/>
        </authorList>
    </citation>
    <scope>NUCLEOTIDE SEQUENCE [LARGE SCALE GENOMIC DNA]</scope>
    <source>
        <strain evidence="5 6">DJ57</strain>
    </source>
</reference>
<dbReference type="GO" id="GO:0009234">
    <property type="term" value="P:menaquinone biosynthetic process"/>
    <property type="evidence" value="ECO:0007669"/>
    <property type="project" value="UniProtKB-UniRule"/>
</dbReference>
<dbReference type="PANTHER" id="PTHR37167:SF1">
    <property type="entry name" value="1,4-DIHYDROXY-6-NAPHTOATE SYNTHASE"/>
    <property type="match status" value="1"/>
</dbReference>
<dbReference type="Gene3D" id="3.40.190.10">
    <property type="entry name" value="Periplasmic binding protein-like II"/>
    <property type="match status" value="2"/>
</dbReference>
<dbReference type="UniPathway" id="UPA00079"/>
<feature type="binding site" evidence="4">
    <location>
        <begin position="110"/>
        <end position="111"/>
    </location>
    <ligand>
        <name>substrate</name>
    </ligand>
</feature>
<dbReference type="Proteomes" id="UP000192796">
    <property type="component" value="Unassembled WGS sequence"/>
</dbReference>
<comment type="function">
    <text evidence="4">Catalyzes the conversion of cyclic dehypoxanthine futalosine (cyclic DHFL) into 1,4-dihydroxy-6-naphthoate, a step in the biosynthesis of menaquinone (MK, vitamin K2).</text>
</comment>
<sequence length="278" mass="30864">MELTLGFSPCPNDTFIFDALVNKKIDTDGITVQPVLEDVQTLNEWALQGRLDVTKISYGVLPLLLDNYIVLNAGGALGKGVGPLLITKKGGAQSKDVNDMTIAIPGEHTTAHMLFSLAYPQAAKKKFMVFSAIEDAVLSGEVDAGVIIHENRFTYQQKGLHKLVDLGEYWEQKTGNPIPLGGIVMKKTFPSALQQKVDAIIKRSLEYAFKNYPLITDYVKQHSQEMSETVMRQHIDLYVNNYSLQLGPDGRAAVNTFLDIYEQLKQVKSKTENIFLAV</sequence>
<organism evidence="5 6">
    <name type="scientific">Niastella vici</name>
    <dbReference type="NCBI Taxonomy" id="1703345"/>
    <lineage>
        <taxon>Bacteria</taxon>
        <taxon>Pseudomonadati</taxon>
        <taxon>Bacteroidota</taxon>
        <taxon>Chitinophagia</taxon>
        <taxon>Chitinophagales</taxon>
        <taxon>Chitinophagaceae</taxon>
        <taxon>Niastella</taxon>
    </lineage>
</organism>
<evidence type="ECO:0000256" key="2">
    <source>
        <dbReference type="ARBA" id="ARBA00022428"/>
    </source>
</evidence>
<evidence type="ECO:0000256" key="4">
    <source>
        <dbReference type="HAMAP-Rule" id="MF_00996"/>
    </source>
</evidence>
<evidence type="ECO:0000313" key="6">
    <source>
        <dbReference type="Proteomes" id="UP000192796"/>
    </source>
</evidence>
<protein>
    <recommendedName>
        <fullName evidence="4">1,4-dihydroxy-6-naphtoate synthase</fullName>
        <ecNumber evidence="4">4.1.99.29</ecNumber>
    </recommendedName>
    <alternativeName>
        <fullName evidence="4">Menaquinone biosynthetic enzyme MqnD</fullName>
    </alternativeName>
</protein>
<feature type="active site" description="Proton acceptor" evidence="4">
    <location>
        <position position="149"/>
    </location>
</feature>
<evidence type="ECO:0000256" key="1">
    <source>
        <dbReference type="ARBA" id="ARBA00004863"/>
    </source>
</evidence>
<dbReference type="InterPro" id="IPR003773">
    <property type="entry name" value="Menaquinone_biosynth"/>
</dbReference>
<dbReference type="InterPro" id="IPR030869">
    <property type="entry name" value="MqnD"/>
</dbReference>
<dbReference type="CDD" id="cd13635">
    <property type="entry name" value="PBP2_Ttha1568_Mqnd"/>
    <property type="match status" value="1"/>
</dbReference>
<dbReference type="EC" id="4.1.99.29" evidence="4"/>
<feature type="binding site" evidence="4">
    <location>
        <begin position="55"/>
        <end position="57"/>
    </location>
    <ligand>
        <name>substrate</name>
    </ligand>
</feature>
<keyword evidence="3 4" id="KW-0456">Lyase</keyword>
<dbReference type="STRING" id="1703345.A3860_29530"/>
<dbReference type="HAMAP" id="MF_00996">
    <property type="entry name" value="MqnD"/>
    <property type="match status" value="1"/>
</dbReference>
<proteinExistence type="inferred from homology"/>
<evidence type="ECO:0000313" key="5">
    <source>
        <dbReference type="EMBL" id="OQP62095.1"/>
    </source>
</evidence>
<keyword evidence="6" id="KW-1185">Reference proteome</keyword>